<dbReference type="PROSITE" id="PS51257">
    <property type="entry name" value="PROKAR_LIPOPROTEIN"/>
    <property type="match status" value="1"/>
</dbReference>
<feature type="signal peptide" evidence="2">
    <location>
        <begin position="1"/>
        <end position="22"/>
    </location>
</feature>
<reference evidence="4" key="1">
    <citation type="submission" date="2016-11" db="EMBL/GenBank/DDBJ databases">
        <authorList>
            <person name="Varghese N."/>
            <person name="Submissions S."/>
        </authorList>
    </citation>
    <scope>NUCLEOTIDE SEQUENCE [LARGE SCALE GENOMIC DNA]</scope>
    <source>
        <strain evidence="4">DSM 22623</strain>
    </source>
</reference>
<dbReference type="RefSeq" id="WP_073313244.1">
    <property type="nucleotide sequence ID" value="NZ_FQYP01000001.1"/>
</dbReference>
<protein>
    <submittedName>
        <fullName evidence="3">Uncharacterized protein</fullName>
    </submittedName>
</protein>
<name>A0A1M6AQV2_9FLAO</name>
<evidence type="ECO:0000313" key="4">
    <source>
        <dbReference type="Proteomes" id="UP000184432"/>
    </source>
</evidence>
<evidence type="ECO:0000256" key="2">
    <source>
        <dbReference type="SAM" id="SignalP"/>
    </source>
</evidence>
<keyword evidence="2" id="KW-0732">Signal</keyword>
<accession>A0A1M6AQV2</accession>
<keyword evidence="4" id="KW-1185">Reference proteome</keyword>
<evidence type="ECO:0000256" key="1">
    <source>
        <dbReference type="SAM" id="MobiDB-lite"/>
    </source>
</evidence>
<proteinExistence type="predicted"/>
<gene>
    <name evidence="3" type="ORF">SAMN04488508_101424</name>
</gene>
<dbReference type="STRING" id="570521.SAMN04488508_101424"/>
<dbReference type="Proteomes" id="UP000184432">
    <property type="component" value="Unassembled WGS sequence"/>
</dbReference>
<dbReference type="EMBL" id="FQYP01000001">
    <property type="protein sequence ID" value="SHI38811.1"/>
    <property type="molecule type" value="Genomic_DNA"/>
</dbReference>
<feature type="region of interest" description="Disordered" evidence="1">
    <location>
        <begin position="205"/>
        <end position="238"/>
    </location>
</feature>
<sequence>MNTKSIKVVLLLLSFVIISCQVDNDENEIISSDLQEFIVLNNLEPLEKGSSEAIKFNSIEEAQKFVDDFRKSTRSIDVSKIVTTAFSGGNLGSSKSSGPFKALGSVTVELYKAPLPSLFKIEADIVYPYCTGDGAIFNDLANFSVNSYLTGTTINTTWDPTTEVANYRTTRSMFYTVKGNLIIETEVMGTTLRVSERLGFVNGVAGNPQLGDNSGSCEPPTGGDDGHGGDCPNGSETR</sequence>
<evidence type="ECO:0000313" key="3">
    <source>
        <dbReference type="EMBL" id="SHI38811.1"/>
    </source>
</evidence>
<feature type="chain" id="PRO_5013178039" evidence="2">
    <location>
        <begin position="23"/>
        <end position="238"/>
    </location>
</feature>
<dbReference type="AlphaFoldDB" id="A0A1M6AQV2"/>
<organism evidence="3 4">
    <name type="scientific">Aquimarina spongiae</name>
    <dbReference type="NCBI Taxonomy" id="570521"/>
    <lineage>
        <taxon>Bacteria</taxon>
        <taxon>Pseudomonadati</taxon>
        <taxon>Bacteroidota</taxon>
        <taxon>Flavobacteriia</taxon>
        <taxon>Flavobacteriales</taxon>
        <taxon>Flavobacteriaceae</taxon>
        <taxon>Aquimarina</taxon>
    </lineage>
</organism>